<proteinExistence type="predicted"/>
<dbReference type="EMBL" id="JANPWB010000002">
    <property type="protein sequence ID" value="KAJ1209434.1"/>
    <property type="molecule type" value="Genomic_DNA"/>
</dbReference>
<comment type="caution">
    <text evidence="1">The sequence shown here is derived from an EMBL/GenBank/DDBJ whole genome shotgun (WGS) entry which is preliminary data.</text>
</comment>
<evidence type="ECO:0000313" key="1">
    <source>
        <dbReference type="EMBL" id="KAJ1209434.1"/>
    </source>
</evidence>
<dbReference type="Proteomes" id="UP001066276">
    <property type="component" value="Chromosome 1_2"/>
</dbReference>
<keyword evidence="2" id="KW-1185">Reference proteome</keyword>
<organism evidence="1 2">
    <name type="scientific">Pleurodeles waltl</name>
    <name type="common">Iberian ribbed newt</name>
    <dbReference type="NCBI Taxonomy" id="8319"/>
    <lineage>
        <taxon>Eukaryota</taxon>
        <taxon>Metazoa</taxon>
        <taxon>Chordata</taxon>
        <taxon>Craniata</taxon>
        <taxon>Vertebrata</taxon>
        <taxon>Euteleostomi</taxon>
        <taxon>Amphibia</taxon>
        <taxon>Batrachia</taxon>
        <taxon>Caudata</taxon>
        <taxon>Salamandroidea</taxon>
        <taxon>Salamandridae</taxon>
        <taxon>Pleurodelinae</taxon>
        <taxon>Pleurodeles</taxon>
    </lineage>
</organism>
<dbReference type="AlphaFoldDB" id="A0AAV7W618"/>
<reference evidence="1" key="1">
    <citation type="journal article" date="2022" name="bioRxiv">
        <title>Sequencing and chromosome-scale assembly of the giantPleurodeles waltlgenome.</title>
        <authorList>
            <person name="Brown T."/>
            <person name="Elewa A."/>
            <person name="Iarovenko S."/>
            <person name="Subramanian E."/>
            <person name="Araus A.J."/>
            <person name="Petzold A."/>
            <person name="Susuki M."/>
            <person name="Suzuki K.-i.T."/>
            <person name="Hayashi T."/>
            <person name="Toyoda A."/>
            <person name="Oliveira C."/>
            <person name="Osipova E."/>
            <person name="Leigh N.D."/>
            <person name="Simon A."/>
            <person name="Yun M.H."/>
        </authorList>
    </citation>
    <scope>NUCLEOTIDE SEQUENCE</scope>
    <source>
        <strain evidence="1">20211129_DDA</strain>
        <tissue evidence="1">Liver</tissue>
    </source>
</reference>
<protein>
    <submittedName>
        <fullName evidence="1">Uncharacterized protein</fullName>
    </submittedName>
</protein>
<gene>
    <name evidence="1" type="ORF">NDU88_004812</name>
</gene>
<sequence>MARGPAPRFEIARPRPGLHVPLPLWPDPCRQSGVPVWGPLTSHCRCRVRAPSLLCLGTQKPPPPVGTPSWCAEPQDQAATRVACASQTSSLARPIPAPPRARTRTALLPSGTPLFGNVLMHLEVARGGYLGQYAVFSGPDGREPSNASVHSAIMATPGCA</sequence>
<accession>A0AAV7W618</accession>
<name>A0AAV7W618_PLEWA</name>
<evidence type="ECO:0000313" key="2">
    <source>
        <dbReference type="Proteomes" id="UP001066276"/>
    </source>
</evidence>